<name>A0AAD4R8L1_9BILA</name>
<organism evidence="2 3">
    <name type="scientific">Ditylenchus destructor</name>
    <dbReference type="NCBI Taxonomy" id="166010"/>
    <lineage>
        <taxon>Eukaryota</taxon>
        <taxon>Metazoa</taxon>
        <taxon>Ecdysozoa</taxon>
        <taxon>Nematoda</taxon>
        <taxon>Chromadorea</taxon>
        <taxon>Rhabditida</taxon>
        <taxon>Tylenchina</taxon>
        <taxon>Tylenchomorpha</taxon>
        <taxon>Sphaerularioidea</taxon>
        <taxon>Anguinidae</taxon>
        <taxon>Anguininae</taxon>
        <taxon>Ditylenchus</taxon>
    </lineage>
</organism>
<evidence type="ECO:0000256" key="1">
    <source>
        <dbReference type="SAM" id="MobiDB-lite"/>
    </source>
</evidence>
<protein>
    <submittedName>
        <fullName evidence="2">Uncharacterized protein</fullName>
    </submittedName>
</protein>
<dbReference type="Proteomes" id="UP001201812">
    <property type="component" value="Unassembled WGS sequence"/>
</dbReference>
<evidence type="ECO:0000313" key="3">
    <source>
        <dbReference type="Proteomes" id="UP001201812"/>
    </source>
</evidence>
<proteinExistence type="predicted"/>
<dbReference type="EMBL" id="JAKKPZ010000003">
    <property type="protein sequence ID" value="KAI1723937.1"/>
    <property type="molecule type" value="Genomic_DNA"/>
</dbReference>
<comment type="caution">
    <text evidence="2">The sequence shown here is derived from an EMBL/GenBank/DDBJ whole genome shotgun (WGS) entry which is preliminary data.</text>
</comment>
<dbReference type="AlphaFoldDB" id="A0AAD4R8L1"/>
<gene>
    <name evidence="2" type="ORF">DdX_04118</name>
</gene>
<sequence>MLYTRMHNSQSSPNCAEVPTASESDDRFEMAPLLLPSTPPRSSLADTAAILLANHRQSVATTMVLTDNVAHRPLLFHKRPQKQRLFTESELHFWTYSKAANIVRTILFIKISQV</sequence>
<keyword evidence="3" id="KW-1185">Reference proteome</keyword>
<evidence type="ECO:0000313" key="2">
    <source>
        <dbReference type="EMBL" id="KAI1723937.1"/>
    </source>
</evidence>
<feature type="compositionally biased region" description="Polar residues" evidence="1">
    <location>
        <begin position="1"/>
        <end position="14"/>
    </location>
</feature>
<accession>A0AAD4R8L1</accession>
<feature type="region of interest" description="Disordered" evidence="1">
    <location>
        <begin position="1"/>
        <end position="24"/>
    </location>
</feature>
<reference evidence="2" key="1">
    <citation type="submission" date="2022-01" db="EMBL/GenBank/DDBJ databases">
        <title>Genome Sequence Resource for Two Populations of Ditylenchus destructor, the Migratory Endoparasitic Phytonematode.</title>
        <authorList>
            <person name="Zhang H."/>
            <person name="Lin R."/>
            <person name="Xie B."/>
        </authorList>
    </citation>
    <scope>NUCLEOTIDE SEQUENCE</scope>
    <source>
        <strain evidence="2">BazhouSP</strain>
    </source>
</reference>